<proteinExistence type="predicted"/>
<dbReference type="AlphaFoldDB" id="A0AAX1MYJ7"/>
<keyword evidence="2" id="KW-1185">Reference proteome</keyword>
<protein>
    <submittedName>
        <fullName evidence="1">DUF4384 domain-containing protein</fullName>
    </submittedName>
</protein>
<dbReference type="KEGG" id="fya:KMW28_11605"/>
<gene>
    <name evidence="1" type="ORF">KMW28_11605</name>
</gene>
<dbReference type="EMBL" id="CP076132">
    <property type="protein sequence ID" value="QWG00297.1"/>
    <property type="molecule type" value="Genomic_DNA"/>
</dbReference>
<dbReference type="RefSeq" id="WP_169663284.1">
    <property type="nucleotide sequence ID" value="NZ_CP076132.1"/>
</dbReference>
<reference evidence="1 2" key="1">
    <citation type="submission" date="2021-05" db="EMBL/GenBank/DDBJ databases">
        <title>Comparative genomic studies on the polysaccharide-degrading batcterial strains of the Flammeovirga genus.</title>
        <authorList>
            <person name="Zewei F."/>
            <person name="Zheng Z."/>
            <person name="Yu L."/>
            <person name="Ruyue G."/>
            <person name="Yanhong M."/>
            <person name="Yuanyuan C."/>
            <person name="Jingyan G."/>
            <person name="Wenjun H."/>
        </authorList>
    </citation>
    <scope>NUCLEOTIDE SEQUENCE [LARGE SCALE GENOMIC DNA]</scope>
    <source>
        <strain evidence="1 2">NBRC:100898</strain>
    </source>
</reference>
<evidence type="ECO:0000313" key="1">
    <source>
        <dbReference type="EMBL" id="QWG00297.1"/>
    </source>
</evidence>
<sequence length="294" mass="33816">MKNFIQTLLLFITFFQLGNTYAQKVKKVGAKLTEPITENISIADFKESLKMKAQIKALADEFGTLIASNTDLTLDNSGTNLNTLSTSNVKGEWIKTTEINYKWFIEENDNGQKLYLSCEVKGKAREITKNKIDLHSNLLKCANKNLCITQKFKEGESLYLSIKSPIDGYISIFMREEEMVYRLLPYSRLTADQNNCIKVNADQEYVLFDAQGNKGLESIQNRNVDELQLSTMGKDKLYNRLYIVFSTTKFDKPMLNTENGIKTLYPEAFQDWITNTKLVDKNFQDQVIYFTVEQ</sequence>
<name>A0AAX1MYJ7_9BACT</name>
<evidence type="ECO:0000313" key="2">
    <source>
        <dbReference type="Proteomes" id="UP000678679"/>
    </source>
</evidence>
<accession>A0AAX1MYJ7</accession>
<dbReference type="Proteomes" id="UP000678679">
    <property type="component" value="Chromosome 1"/>
</dbReference>
<organism evidence="1 2">
    <name type="scientific">Flammeovirga yaeyamensis</name>
    <dbReference type="NCBI Taxonomy" id="367791"/>
    <lineage>
        <taxon>Bacteria</taxon>
        <taxon>Pseudomonadati</taxon>
        <taxon>Bacteroidota</taxon>
        <taxon>Cytophagia</taxon>
        <taxon>Cytophagales</taxon>
        <taxon>Flammeovirgaceae</taxon>
        <taxon>Flammeovirga</taxon>
    </lineage>
</organism>